<accession>A0A402D4E9</accession>
<dbReference type="RefSeq" id="WP_119324367.1">
    <property type="nucleotide sequence ID" value="NZ_AP025739.1"/>
</dbReference>
<proteinExistence type="predicted"/>
<dbReference type="CDD" id="cd07820">
    <property type="entry name" value="SRPBCC_3"/>
    <property type="match status" value="1"/>
</dbReference>
<sequence length="151" mass="17069">MPRLQFITPIAAPIERVFDLARDISVHSRTLAHTQEVAASDGESPLLTLGDTVTFHAVHFGVRQRLVAKITEFNPPRRFVDEMLQGAFASLRHTHDFEPQSFGALMRDTIDYTAPLGPLGRLADILFLERYMTRLIERRNQALKKIAESGE</sequence>
<dbReference type="InterPro" id="IPR023393">
    <property type="entry name" value="START-like_dom_sf"/>
</dbReference>
<dbReference type="Proteomes" id="UP000287394">
    <property type="component" value="Chromosome"/>
</dbReference>
<protein>
    <submittedName>
        <fullName evidence="1">Uncharacterized protein</fullName>
    </submittedName>
</protein>
<organism evidence="1 2">
    <name type="scientific">Capsulimonas corticalis</name>
    <dbReference type="NCBI Taxonomy" id="2219043"/>
    <lineage>
        <taxon>Bacteria</taxon>
        <taxon>Bacillati</taxon>
        <taxon>Armatimonadota</taxon>
        <taxon>Armatimonadia</taxon>
        <taxon>Capsulimonadales</taxon>
        <taxon>Capsulimonadaceae</taxon>
        <taxon>Capsulimonas</taxon>
    </lineage>
</organism>
<dbReference type="OrthoDB" id="9801773at2"/>
<dbReference type="Gene3D" id="3.30.530.20">
    <property type="match status" value="1"/>
</dbReference>
<gene>
    <name evidence="1" type="ORF">CCAX7_12340</name>
</gene>
<dbReference type="KEGG" id="ccot:CCAX7_12340"/>
<evidence type="ECO:0000313" key="2">
    <source>
        <dbReference type="Proteomes" id="UP000287394"/>
    </source>
</evidence>
<name>A0A402D4E9_9BACT</name>
<dbReference type="EMBL" id="AP025739">
    <property type="protein sequence ID" value="BDI29183.1"/>
    <property type="molecule type" value="Genomic_DNA"/>
</dbReference>
<keyword evidence="2" id="KW-1185">Reference proteome</keyword>
<reference evidence="1 2" key="1">
    <citation type="journal article" date="2019" name="Int. J. Syst. Evol. Microbiol.">
        <title>Capsulimonas corticalis gen. nov., sp. nov., an aerobic capsulated bacterium, of a novel bacterial order, Capsulimonadales ord. nov., of the class Armatimonadia of the phylum Armatimonadetes.</title>
        <authorList>
            <person name="Li J."/>
            <person name="Kudo C."/>
            <person name="Tonouchi A."/>
        </authorList>
    </citation>
    <scope>NUCLEOTIDE SEQUENCE [LARGE SCALE GENOMIC DNA]</scope>
    <source>
        <strain evidence="1 2">AX-7</strain>
    </source>
</reference>
<dbReference type="InterPro" id="IPR019587">
    <property type="entry name" value="Polyketide_cyclase/dehydratase"/>
</dbReference>
<evidence type="ECO:0000313" key="1">
    <source>
        <dbReference type="EMBL" id="BDI29183.1"/>
    </source>
</evidence>
<dbReference type="AlphaFoldDB" id="A0A402D4E9"/>
<dbReference type="Pfam" id="PF10604">
    <property type="entry name" value="Polyketide_cyc2"/>
    <property type="match status" value="1"/>
</dbReference>
<dbReference type="SUPFAM" id="SSF55961">
    <property type="entry name" value="Bet v1-like"/>
    <property type="match status" value="1"/>
</dbReference>